<evidence type="ECO:0000313" key="3">
    <source>
        <dbReference type="Proteomes" id="UP000820977"/>
    </source>
</evidence>
<keyword evidence="1" id="KW-0472">Membrane</keyword>
<reference evidence="2 3" key="1">
    <citation type="submission" date="2020-05" db="EMBL/GenBank/DDBJ databases">
        <title>Distinct polysaccharide utilization as determinants for interspecies competition between intestinal Prevotella spp.</title>
        <authorList>
            <person name="Galvez E.J.C."/>
            <person name="Iljazovic A."/>
            <person name="Strowig T."/>
        </authorList>
    </citation>
    <scope>NUCLEOTIDE SEQUENCE [LARGE SCALE GENOMIC DNA]</scope>
    <source>
        <strain evidence="2 3">PCHR</strain>
    </source>
</reference>
<feature type="transmembrane region" description="Helical" evidence="1">
    <location>
        <begin position="148"/>
        <end position="172"/>
    </location>
</feature>
<gene>
    <name evidence="2" type="ORF">HPS54_10150</name>
</gene>
<name>A0ABX2B3M4_9BACT</name>
<dbReference type="EMBL" id="JABKKJ010000019">
    <property type="protein sequence ID" value="NPE25873.1"/>
    <property type="molecule type" value="Genomic_DNA"/>
</dbReference>
<keyword evidence="1" id="KW-0812">Transmembrane</keyword>
<feature type="transmembrane region" description="Helical" evidence="1">
    <location>
        <begin position="37"/>
        <end position="63"/>
    </location>
</feature>
<comment type="caution">
    <text evidence="2">The sequence shown here is derived from an EMBL/GenBank/DDBJ whole genome shotgun (WGS) entry which is preliminary data.</text>
</comment>
<protein>
    <submittedName>
        <fullName evidence="2">Nucleoside recognition protein</fullName>
    </submittedName>
</protein>
<dbReference type="Proteomes" id="UP000820977">
    <property type="component" value="Unassembled WGS sequence"/>
</dbReference>
<sequence length="282" mass="31204">MIPVSLCVSLLQFYGVIEVMARCIDPVFRYVGLPGSSAIAFLTGAFVTGYAGMAVMLSMVLTLRQATIISLMICLCHALPMESAVARKTGSSFIRMSLIRIVMAFVCAFYLNAVLPENTEPFGLAVHSIQNVTVWKMLGGWILSSLKLSVMIFLIIFGLMIVQRLMELYNLIPRLSRPLRPLMRLFGLPEDSSYMWLVGNVLGISYGCAVMTDLEERGVITKEEANDVNYHLIMNHSLIEDTCVFAAVGISAFWIVSTRVLFALVVVWGRKGMRSLVSAVAR</sequence>
<proteinExistence type="predicted"/>
<keyword evidence="1" id="KW-1133">Transmembrane helix</keyword>
<evidence type="ECO:0000313" key="2">
    <source>
        <dbReference type="EMBL" id="NPE25873.1"/>
    </source>
</evidence>
<evidence type="ECO:0000256" key="1">
    <source>
        <dbReference type="SAM" id="Phobius"/>
    </source>
</evidence>
<feature type="transmembrane region" description="Helical" evidence="1">
    <location>
        <begin position="244"/>
        <end position="268"/>
    </location>
</feature>
<feature type="transmembrane region" description="Helical" evidence="1">
    <location>
        <begin position="97"/>
        <end position="115"/>
    </location>
</feature>
<organism evidence="2 3">
    <name type="scientific">Xylanibacter caecicola</name>
    <dbReference type="NCBI Taxonomy" id="2736294"/>
    <lineage>
        <taxon>Bacteria</taxon>
        <taxon>Pseudomonadati</taxon>
        <taxon>Bacteroidota</taxon>
        <taxon>Bacteroidia</taxon>
        <taxon>Bacteroidales</taxon>
        <taxon>Prevotellaceae</taxon>
        <taxon>Xylanibacter</taxon>
    </lineage>
</organism>
<accession>A0ABX2B3M4</accession>
<keyword evidence="3" id="KW-1185">Reference proteome</keyword>